<evidence type="ECO:0000313" key="5">
    <source>
        <dbReference type="WBParaSite" id="DME_0001026701-mRNA-1"/>
    </source>
</evidence>
<dbReference type="Proteomes" id="UP000274756">
    <property type="component" value="Unassembled WGS sequence"/>
</dbReference>
<keyword evidence="4" id="KW-1185">Reference proteome</keyword>
<dbReference type="Pfam" id="PF23003">
    <property type="entry name" value="Fn1_2"/>
    <property type="match status" value="2"/>
</dbReference>
<accession>A0A0N4UQI0</accession>
<dbReference type="OrthoDB" id="5803975at2759"/>
<dbReference type="AlphaFoldDB" id="A0A0N4UQI0"/>
<dbReference type="Proteomes" id="UP000038040">
    <property type="component" value="Unplaced"/>
</dbReference>
<evidence type="ECO:0000259" key="1">
    <source>
        <dbReference type="Pfam" id="PF23003"/>
    </source>
</evidence>
<gene>
    <name evidence="2" type="ORF">DME_LOCUS3768</name>
</gene>
<evidence type="ECO:0000313" key="2">
    <source>
        <dbReference type="EMBL" id="VDN53795.1"/>
    </source>
</evidence>
<name>A0A0N4UQI0_DRAME</name>
<evidence type="ECO:0000313" key="3">
    <source>
        <dbReference type="Proteomes" id="UP000038040"/>
    </source>
</evidence>
<dbReference type="WBParaSite" id="DME_0001026701-mRNA-1">
    <property type="protein sequence ID" value="DME_0001026701-mRNA-1"/>
    <property type="gene ID" value="DME_0001026701"/>
</dbReference>
<dbReference type="InterPro" id="IPR055119">
    <property type="entry name" value="Mig18_Fn1"/>
</dbReference>
<dbReference type="STRING" id="318479.A0A0N4UQI0"/>
<sequence length="147" mass="16466">MIQLLSFHKKCLQKLIKKLLSILFFIGEKMFITALNHQQAPIPCVLDELGTHEHGQTFTKGNFHYKCNNGTSEVIACVSDDKSVIHVGRTFLHEGIKHKCSVNGDIVTYEKESTCFENGIHYSIGESFRNGSFKMVCEENGISIAGD</sequence>
<reference evidence="2 4" key="2">
    <citation type="submission" date="2018-11" db="EMBL/GenBank/DDBJ databases">
        <authorList>
            <consortium name="Pathogen Informatics"/>
        </authorList>
    </citation>
    <scope>NUCLEOTIDE SEQUENCE [LARGE SCALE GENOMIC DNA]</scope>
</reference>
<protein>
    <submittedName>
        <fullName evidence="5">Bacteriophage protein</fullName>
    </submittedName>
</protein>
<proteinExistence type="predicted"/>
<evidence type="ECO:0000313" key="4">
    <source>
        <dbReference type="Proteomes" id="UP000274756"/>
    </source>
</evidence>
<reference evidence="5" key="1">
    <citation type="submission" date="2017-02" db="UniProtKB">
        <authorList>
            <consortium name="WormBaseParasite"/>
        </authorList>
    </citation>
    <scope>IDENTIFICATION</scope>
</reference>
<feature type="domain" description="Abnormal cell migration protein 18-like fibronectin type I" evidence="1">
    <location>
        <begin position="44"/>
        <end position="105"/>
    </location>
</feature>
<feature type="domain" description="Abnormal cell migration protein 18-like fibronectin type I" evidence="1">
    <location>
        <begin position="114"/>
        <end position="141"/>
    </location>
</feature>
<dbReference type="EMBL" id="UYYG01000183">
    <property type="protein sequence ID" value="VDN53795.1"/>
    <property type="molecule type" value="Genomic_DNA"/>
</dbReference>
<organism evidence="3 5">
    <name type="scientific">Dracunculus medinensis</name>
    <name type="common">Guinea worm</name>
    <dbReference type="NCBI Taxonomy" id="318479"/>
    <lineage>
        <taxon>Eukaryota</taxon>
        <taxon>Metazoa</taxon>
        <taxon>Ecdysozoa</taxon>
        <taxon>Nematoda</taxon>
        <taxon>Chromadorea</taxon>
        <taxon>Rhabditida</taxon>
        <taxon>Spirurina</taxon>
        <taxon>Dracunculoidea</taxon>
        <taxon>Dracunculidae</taxon>
        <taxon>Dracunculus</taxon>
    </lineage>
</organism>